<dbReference type="EMBL" id="JAIWQS010000009">
    <property type="protein sequence ID" value="KAJ8754738.1"/>
    <property type="molecule type" value="Genomic_DNA"/>
</dbReference>
<evidence type="ECO:0000313" key="2">
    <source>
        <dbReference type="Proteomes" id="UP001159364"/>
    </source>
</evidence>
<dbReference type="Proteomes" id="UP001159364">
    <property type="component" value="Linkage Group LG09"/>
</dbReference>
<dbReference type="PANTHER" id="PTHR34569">
    <property type="entry name" value="EXPRESSED PROTEIN"/>
    <property type="match status" value="1"/>
</dbReference>
<accession>A0AAV8SR80</accession>
<gene>
    <name evidence="1" type="ORF">K2173_012127</name>
</gene>
<sequence>MEESEPTSQSNLRRRNSIAATTLMMPVKLTLPSKPLHTSSLPLPSARGVASGHPMSLDLELISLTSSSLTYTSLKDLLPSPAVNSPTAAAGVGSSLSIRNRLVKQAAWAYLQPMSSSPSSSGTHFLRRIWLQFSVRNPFSACIRFITGAINRILTTIRVHLNR</sequence>
<name>A0AAV8SR80_9ROSI</name>
<keyword evidence="2" id="KW-1185">Reference proteome</keyword>
<reference evidence="1 2" key="1">
    <citation type="submission" date="2021-09" db="EMBL/GenBank/DDBJ databases">
        <title>Genomic insights and catalytic innovation underlie evolution of tropane alkaloids biosynthesis.</title>
        <authorList>
            <person name="Wang Y.-J."/>
            <person name="Tian T."/>
            <person name="Huang J.-P."/>
            <person name="Huang S.-X."/>
        </authorList>
    </citation>
    <scope>NUCLEOTIDE SEQUENCE [LARGE SCALE GENOMIC DNA]</scope>
    <source>
        <strain evidence="1">KIB-2018</strain>
        <tissue evidence="1">Leaf</tissue>
    </source>
</reference>
<dbReference type="PANTHER" id="PTHR34569:SF2">
    <property type="entry name" value="EXPRESSED PROTEIN"/>
    <property type="match status" value="1"/>
</dbReference>
<organism evidence="1 2">
    <name type="scientific">Erythroxylum novogranatense</name>
    <dbReference type="NCBI Taxonomy" id="1862640"/>
    <lineage>
        <taxon>Eukaryota</taxon>
        <taxon>Viridiplantae</taxon>
        <taxon>Streptophyta</taxon>
        <taxon>Embryophyta</taxon>
        <taxon>Tracheophyta</taxon>
        <taxon>Spermatophyta</taxon>
        <taxon>Magnoliopsida</taxon>
        <taxon>eudicotyledons</taxon>
        <taxon>Gunneridae</taxon>
        <taxon>Pentapetalae</taxon>
        <taxon>rosids</taxon>
        <taxon>fabids</taxon>
        <taxon>Malpighiales</taxon>
        <taxon>Erythroxylaceae</taxon>
        <taxon>Erythroxylum</taxon>
    </lineage>
</organism>
<comment type="caution">
    <text evidence="1">The sequence shown here is derived from an EMBL/GenBank/DDBJ whole genome shotgun (WGS) entry which is preliminary data.</text>
</comment>
<protein>
    <submittedName>
        <fullName evidence="1">Uncharacterized protein</fullName>
    </submittedName>
</protein>
<evidence type="ECO:0000313" key="1">
    <source>
        <dbReference type="EMBL" id="KAJ8754738.1"/>
    </source>
</evidence>
<dbReference type="AlphaFoldDB" id="A0AAV8SR80"/>
<proteinExistence type="predicted"/>